<name>A0ABT8CNB3_9FLAO</name>
<dbReference type="PROSITE" id="PS51257">
    <property type="entry name" value="PROKAR_LIPOPROTEIN"/>
    <property type="match status" value="1"/>
</dbReference>
<reference evidence="2" key="1">
    <citation type="journal article" date="2014" name="Int. J. Syst. Evol. Microbiol.">
        <title>Complete genome of a new Firmicutes species belonging to the dominant human colonic microbiota ('Ruminococcus bicirculans') reveals two chromosomes and a selective capacity to utilize plant glucans.</title>
        <authorList>
            <consortium name="NISC Comparative Sequencing Program"/>
            <person name="Wegmann U."/>
            <person name="Louis P."/>
            <person name="Goesmann A."/>
            <person name="Henrissat B."/>
            <person name="Duncan S.H."/>
            <person name="Flint H.J."/>
        </authorList>
    </citation>
    <scope>NUCLEOTIDE SEQUENCE</scope>
    <source>
        <strain evidence="2">CECT 7184</strain>
    </source>
</reference>
<evidence type="ECO:0000313" key="2">
    <source>
        <dbReference type="EMBL" id="MDN3705675.1"/>
    </source>
</evidence>
<keyword evidence="6" id="KW-1185">Reference proteome</keyword>
<dbReference type="Proteomes" id="UP001242368">
    <property type="component" value="Unassembled WGS sequence"/>
</dbReference>
<feature type="signal peptide" evidence="1">
    <location>
        <begin position="1"/>
        <end position="16"/>
    </location>
</feature>
<dbReference type="EMBL" id="JAUFQU010000064">
    <property type="protein sequence ID" value="MDN3709865.1"/>
    <property type="molecule type" value="Genomic_DNA"/>
</dbReference>
<dbReference type="EMBL" id="JAUFQU010000001">
    <property type="protein sequence ID" value="MDN3705675.1"/>
    <property type="molecule type" value="Genomic_DNA"/>
</dbReference>
<evidence type="ECO:0000313" key="6">
    <source>
        <dbReference type="Proteomes" id="UP001242368"/>
    </source>
</evidence>
<evidence type="ECO:0000256" key="1">
    <source>
        <dbReference type="SAM" id="SignalP"/>
    </source>
</evidence>
<feature type="chain" id="PRO_5045032470" description="Lipoprotein" evidence="1">
    <location>
        <begin position="17"/>
        <end position="197"/>
    </location>
</feature>
<evidence type="ECO:0000313" key="4">
    <source>
        <dbReference type="EMBL" id="MDN3709865.1"/>
    </source>
</evidence>
<gene>
    <name evidence="2" type="ORF">QW060_00840</name>
    <name evidence="3" type="ORF">QW060_19855</name>
    <name evidence="4" type="ORF">QW060_23340</name>
    <name evidence="5" type="ORF">QW060_25570</name>
</gene>
<proteinExistence type="predicted"/>
<protein>
    <recommendedName>
        <fullName evidence="7">Lipoprotein</fullName>
    </recommendedName>
</protein>
<evidence type="ECO:0000313" key="3">
    <source>
        <dbReference type="EMBL" id="MDN3709278.1"/>
    </source>
</evidence>
<dbReference type="RefSeq" id="WP_290361834.1">
    <property type="nucleotide sequence ID" value="NZ_JAUFQU010000001.1"/>
</dbReference>
<dbReference type="EMBL" id="JAUFQU010000028">
    <property type="protein sequence ID" value="MDN3709278.1"/>
    <property type="molecule type" value="Genomic_DNA"/>
</dbReference>
<organism evidence="2 6">
    <name type="scientific">Paenimyroides ceti</name>
    <dbReference type="NCBI Taxonomy" id="395087"/>
    <lineage>
        <taxon>Bacteria</taxon>
        <taxon>Pseudomonadati</taxon>
        <taxon>Bacteroidota</taxon>
        <taxon>Flavobacteriia</taxon>
        <taxon>Flavobacteriales</taxon>
        <taxon>Flavobacteriaceae</taxon>
        <taxon>Paenimyroides</taxon>
    </lineage>
</organism>
<sequence length="197" mass="21950">MKKLFILLVISLAAFAGCSQEDREAETKNNLSKEDVGYKLNLNDFTPFKTDTIVLFKAYTAKELNSHIKNTLNSFNDELEEIRKKYPNADLVVYKLNFKQNQAFVTDLHFLDTKAKKVIDIFDNKINSTFPSLIGIADLLLGKCPEGWTSGGSFSSKEGIATATEKILSPSLKGSGDCVQIQYARGLVSVQVCHRKC</sequence>
<evidence type="ECO:0000313" key="5">
    <source>
        <dbReference type="EMBL" id="MDN3710234.1"/>
    </source>
</evidence>
<reference evidence="6" key="2">
    <citation type="journal article" date="2019" name="Int. J. Syst. Evol. Microbiol.">
        <title>The Global Catalogue of Microorganisms (GCM) 10K type strain sequencing project: providing services to taxonomists for standard genome sequencing and annotation.</title>
        <authorList>
            <consortium name="The Broad Institute Genomics Platform"/>
            <consortium name="The Broad Institute Genome Sequencing Center for Infectious Disease"/>
            <person name="Wu L."/>
            <person name="Ma J."/>
        </authorList>
    </citation>
    <scope>NUCLEOTIDE SEQUENCE [LARGE SCALE GENOMIC DNA]</scope>
    <source>
        <strain evidence="6">CECT 7184</strain>
    </source>
</reference>
<keyword evidence="1" id="KW-0732">Signal</keyword>
<comment type="caution">
    <text evidence="2">The sequence shown here is derived from an EMBL/GenBank/DDBJ whole genome shotgun (WGS) entry which is preliminary data.</text>
</comment>
<dbReference type="EMBL" id="JAUFQU010000079">
    <property type="protein sequence ID" value="MDN3710234.1"/>
    <property type="molecule type" value="Genomic_DNA"/>
</dbReference>
<evidence type="ECO:0008006" key="7">
    <source>
        <dbReference type="Google" id="ProtNLM"/>
    </source>
</evidence>
<reference evidence="2" key="3">
    <citation type="submission" date="2023-06" db="EMBL/GenBank/DDBJ databases">
        <authorList>
            <person name="Lucena T."/>
            <person name="Sun Q."/>
        </authorList>
    </citation>
    <scope>NUCLEOTIDE SEQUENCE</scope>
    <source>
        <strain evidence="2">CECT 7184</strain>
    </source>
</reference>
<accession>A0ABT8CNB3</accession>